<comment type="caution">
    <text evidence="2">The sequence shown here is derived from an EMBL/GenBank/DDBJ whole genome shotgun (WGS) entry which is preliminary data.</text>
</comment>
<gene>
    <name evidence="2" type="ORF">CWS72_04770</name>
</gene>
<dbReference type="AlphaFoldDB" id="A0A2N3PZT8"/>
<dbReference type="InterPro" id="IPR010127">
    <property type="entry name" value="Phasin_subfam-1"/>
</dbReference>
<dbReference type="EMBL" id="PIUM01000003">
    <property type="protein sequence ID" value="PKU25871.1"/>
    <property type="molecule type" value="Genomic_DNA"/>
</dbReference>
<protein>
    <recommendedName>
        <fullName evidence="1">Phasin domain-containing protein</fullName>
    </recommendedName>
</protein>
<sequence>MEETVEMTTKPVKSIAVPVVETVDAAEETPAVQQNLIEPAGKGGSEIFKGYEDLLQFNQQNLEALFRSADIVARGVQDLSQSVVALAQGSFEDSLSAGKALAGAKTLKEVIDLSSSLAKSNFDKLVVESQKLGELSSKLAEEAIAPINKRVDAAVQSLTKIAA</sequence>
<name>A0A2N3PZT8_9PROT</name>
<accession>A0A2N3PZT8</accession>
<dbReference type="InterPro" id="IPR018968">
    <property type="entry name" value="Phasin"/>
</dbReference>
<evidence type="ECO:0000313" key="2">
    <source>
        <dbReference type="EMBL" id="PKU25871.1"/>
    </source>
</evidence>
<evidence type="ECO:0000259" key="1">
    <source>
        <dbReference type="Pfam" id="PF09361"/>
    </source>
</evidence>
<dbReference type="Proteomes" id="UP000233293">
    <property type="component" value="Unassembled WGS sequence"/>
</dbReference>
<reference evidence="3" key="1">
    <citation type="submission" date="2017-12" db="EMBL/GenBank/DDBJ databases">
        <title>Draft genome sequence of Telmatospirillum siberiense 26-4b1T, an acidotolerant peatland alphaproteobacterium potentially involved in sulfur cycling.</title>
        <authorList>
            <person name="Hausmann B."/>
            <person name="Pjevac P."/>
            <person name="Schreck K."/>
            <person name="Herbold C.W."/>
            <person name="Daims H."/>
            <person name="Wagner M."/>
            <person name="Pester M."/>
            <person name="Loy A."/>
        </authorList>
    </citation>
    <scope>NUCLEOTIDE SEQUENCE [LARGE SCALE GENOMIC DNA]</scope>
    <source>
        <strain evidence="3">26-4b1</strain>
    </source>
</reference>
<feature type="domain" description="Phasin" evidence="1">
    <location>
        <begin position="52"/>
        <end position="151"/>
    </location>
</feature>
<dbReference type="Pfam" id="PF09361">
    <property type="entry name" value="Phasin_2"/>
    <property type="match status" value="1"/>
</dbReference>
<dbReference type="NCBIfam" id="TIGR01841">
    <property type="entry name" value="phasin"/>
    <property type="match status" value="1"/>
</dbReference>
<keyword evidence="3" id="KW-1185">Reference proteome</keyword>
<proteinExistence type="predicted"/>
<evidence type="ECO:0000313" key="3">
    <source>
        <dbReference type="Proteomes" id="UP000233293"/>
    </source>
</evidence>
<organism evidence="2 3">
    <name type="scientific">Telmatospirillum siberiense</name>
    <dbReference type="NCBI Taxonomy" id="382514"/>
    <lineage>
        <taxon>Bacteria</taxon>
        <taxon>Pseudomonadati</taxon>
        <taxon>Pseudomonadota</taxon>
        <taxon>Alphaproteobacteria</taxon>
        <taxon>Rhodospirillales</taxon>
        <taxon>Rhodospirillaceae</taxon>
        <taxon>Telmatospirillum</taxon>
    </lineage>
</organism>